<dbReference type="PRINTS" id="PR00035">
    <property type="entry name" value="HTHGNTR"/>
</dbReference>
<dbReference type="InterPro" id="IPR036388">
    <property type="entry name" value="WH-like_DNA-bd_sf"/>
</dbReference>
<dbReference type="Pfam" id="PF07729">
    <property type="entry name" value="FCD"/>
    <property type="match status" value="1"/>
</dbReference>
<evidence type="ECO:0000256" key="2">
    <source>
        <dbReference type="ARBA" id="ARBA00023125"/>
    </source>
</evidence>
<name>A0AAU9EBK8_9BACT</name>
<dbReference type="EMBL" id="AP028679">
    <property type="protein sequence ID" value="BEQ14536.1"/>
    <property type="molecule type" value="Genomic_DNA"/>
</dbReference>
<evidence type="ECO:0000256" key="3">
    <source>
        <dbReference type="ARBA" id="ARBA00023163"/>
    </source>
</evidence>
<dbReference type="InterPro" id="IPR011711">
    <property type="entry name" value="GntR_C"/>
</dbReference>
<evidence type="ECO:0000256" key="1">
    <source>
        <dbReference type="ARBA" id="ARBA00023015"/>
    </source>
</evidence>
<accession>A0AAU9EBK8</accession>
<sequence>MESMLSDKYELKQPLRLPDQVAAILVGELENGTLKPGEMLPPEMELAARFGVSRAVIREALSQLKAEGLLESQQGRGVMVVGRAGRRYFRLEDPEKSNAESLTHLYELRAILEAEAAALAAARAHTRDIARLGECVVAMAHAVEGDAIGAVPDLDFHRGIAEASGNQHLCELMQFLNDKLLVLIQGAREHSRQNPGLPRQVQKEHESIYRAIEARDPQKAREETLAHLRMAAKRLGLDI</sequence>
<keyword evidence="2" id="KW-0238">DNA-binding</keyword>
<evidence type="ECO:0000313" key="6">
    <source>
        <dbReference type="Proteomes" id="UP001366166"/>
    </source>
</evidence>
<organism evidence="5 6">
    <name type="scientific">Desulfoferula mesophila</name>
    <dbReference type="NCBI Taxonomy" id="3058419"/>
    <lineage>
        <taxon>Bacteria</taxon>
        <taxon>Pseudomonadati</taxon>
        <taxon>Thermodesulfobacteriota</taxon>
        <taxon>Desulfarculia</taxon>
        <taxon>Desulfarculales</taxon>
        <taxon>Desulfarculaceae</taxon>
        <taxon>Desulfoferula</taxon>
    </lineage>
</organism>
<protein>
    <submittedName>
        <fullName evidence="5">GntR family transcriptional regulator</fullName>
    </submittedName>
</protein>
<dbReference type="InterPro" id="IPR036390">
    <property type="entry name" value="WH_DNA-bd_sf"/>
</dbReference>
<dbReference type="SUPFAM" id="SSF48008">
    <property type="entry name" value="GntR ligand-binding domain-like"/>
    <property type="match status" value="1"/>
</dbReference>
<feature type="domain" description="HTH gntR-type" evidence="4">
    <location>
        <begin position="15"/>
        <end position="83"/>
    </location>
</feature>
<dbReference type="PANTHER" id="PTHR43537:SF5">
    <property type="entry name" value="UXU OPERON TRANSCRIPTIONAL REGULATOR"/>
    <property type="match status" value="1"/>
</dbReference>
<dbReference type="PANTHER" id="PTHR43537">
    <property type="entry name" value="TRANSCRIPTIONAL REGULATOR, GNTR FAMILY"/>
    <property type="match status" value="1"/>
</dbReference>
<evidence type="ECO:0000313" key="5">
    <source>
        <dbReference type="EMBL" id="BEQ14536.1"/>
    </source>
</evidence>
<dbReference type="GO" id="GO:0003677">
    <property type="term" value="F:DNA binding"/>
    <property type="evidence" value="ECO:0007669"/>
    <property type="project" value="UniProtKB-KW"/>
</dbReference>
<keyword evidence="6" id="KW-1185">Reference proteome</keyword>
<reference evidence="6" key="1">
    <citation type="journal article" date="2023" name="Arch. Microbiol.">
        <title>Desulfoferula mesophilus gen. nov. sp. nov., a mesophilic sulfate-reducing bacterium isolated from a brackish lake sediment.</title>
        <authorList>
            <person name="Watanabe T."/>
            <person name="Yabe T."/>
            <person name="Tsuji J.M."/>
            <person name="Fukui M."/>
        </authorList>
    </citation>
    <scope>NUCLEOTIDE SEQUENCE [LARGE SCALE GENOMIC DNA]</scope>
    <source>
        <strain evidence="6">12FAK</strain>
    </source>
</reference>
<dbReference type="SMART" id="SM00345">
    <property type="entry name" value="HTH_GNTR"/>
    <property type="match status" value="1"/>
</dbReference>
<gene>
    <name evidence="5" type="ORF">FAK_16020</name>
</gene>
<dbReference type="CDD" id="cd07377">
    <property type="entry name" value="WHTH_GntR"/>
    <property type="match status" value="1"/>
</dbReference>
<dbReference type="AlphaFoldDB" id="A0AAU9EBK8"/>
<dbReference type="Pfam" id="PF00392">
    <property type="entry name" value="GntR"/>
    <property type="match status" value="1"/>
</dbReference>
<proteinExistence type="predicted"/>
<dbReference type="GO" id="GO:0003700">
    <property type="term" value="F:DNA-binding transcription factor activity"/>
    <property type="evidence" value="ECO:0007669"/>
    <property type="project" value="InterPro"/>
</dbReference>
<dbReference type="KEGG" id="dmp:FAK_16020"/>
<dbReference type="Gene3D" id="1.20.120.530">
    <property type="entry name" value="GntR ligand-binding domain-like"/>
    <property type="match status" value="1"/>
</dbReference>
<dbReference type="InterPro" id="IPR000524">
    <property type="entry name" value="Tscrpt_reg_HTH_GntR"/>
</dbReference>
<dbReference type="InterPro" id="IPR008920">
    <property type="entry name" value="TF_FadR/GntR_C"/>
</dbReference>
<dbReference type="Gene3D" id="1.10.10.10">
    <property type="entry name" value="Winged helix-like DNA-binding domain superfamily/Winged helix DNA-binding domain"/>
    <property type="match status" value="1"/>
</dbReference>
<keyword evidence="1" id="KW-0805">Transcription regulation</keyword>
<dbReference type="PROSITE" id="PS50949">
    <property type="entry name" value="HTH_GNTR"/>
    <property type="match status" value="1"/>
</dbReference>
<dbReference type="Proteomes" id="UP001366166">
    <property type="component" value="Chromosome"/>
</dbReference>
<dbReference type="SUPFAM" id="SSF46785">
    <property type="entry name" value="Winged helix' DNA-binding domain"/>
    <property type="match status" value="1"/>
</dbReference>
<dbReference type="SMART" id="SM00895">
    <property type="entry name" value="FCD"/>
    <property type="match status" value="1"/>
</dbReference>
<keyword evidence="3" id="KW-0804">Transcription</keyword>
<evidence type="ECO:0000259" key="4">
    <source>
        <dbReference type="PROSITE" id="PS50949"/>
    </source>
</evidence>